<organism evidence="4 5">
    <name type="scientific">Glycomyces paridis</name>
    <dbReference type="NCBI Taxonomy" id="2126555"/>
    <lineage>
        <taxon>Bacteria</taxon>
        <taxon>Bacillati</taxon>
        <taxon>Actinomycetota</taxon>
        <taxon>Actinomycetes</taxon>
        <taxon>Glycomycetales</taxon>
        <taxon>Glycomycetaceae</taxon>
        <taxon>Glycomyces</taxon>
    </lineage>
</organism>
<evidence type="ECO:0000313" key="5">
    <source>
        <dbReference type="Proteomes" id="UP000305792"/>
    </source>
</evidence>
<accession>A0A4S8PJF3</accession>
<dbReference type="PIRSF" id="PIRSF037495">
    <property type="entry name" value="Opine_OX_OoxA/HcnB"/>
    <property type="match status" value="1"/>
</dbReference>
<dbReference type="PRINTS" id="PR00411">
    <property type="entry name" value="PNDRDTASEI"/>
</dbReference>
<dbReference type="OrthoDB" id="9801699at2"/>
<dbReference type="InterPro" id="IPR017224">
    <property type="entry name" value="Opine_Oxase_asu/HCN_bsu"/>
</dbReference>
<dbReference type="AlphaFoldDB" id="A0A4S8PJF3"/>
<dbReference type="InterPro" id="IPR051691">
    <property type="entry name" value="Metab_Enz_Cyan_OpOx_G3PDH"/>
</dbReference>
<dbReference type="PANTHER" id="PTHR42949:SF3">
    <property type="entry name" value="ANAEROBIC GLYCEROL-3-PHOSPHATE DEHYDROGENASE SUBUNIT B"/>
    <property type="match status" value="1"/>
</dbReference>
<gene>
    <name evidence="4" type="ORF">E9998_05425</name>
</gene>
<dbReference type="Pfam" id="PF07992">
    <property type="entry name" value="Pyr_redox_2"/>
    <property type="match status" value="1"/>
</dbReference>
<dbReference type="InterPro" id="IPR041854">
    <property type="entry name" value="BFD-like_2Fe2S-bd_dom_sf"/>
</dbReference>
<dbReference type="InterPro" id="IPR007419">
    <property type="entry name" value="BFD-like_2Fe2S-bd_dom"/>
</dbReference>
<name>A0A4S8PJF3_9ACTN</name>
<dbReference type="PRINTS" id="PR00368">
    <property type="entry name" value="FADPNR"/>
</dbReference>
<dbReference type="EMBL" id="STGX01000003">
    <property type="protein sequence ID" value="THV30818.1"/>
    <property type="molecule type" value="Genomic_DNA"/>
</dbReference>
<reference evidence="4 5" key="1">
    <citation type="journal article" date="2018" name="Int. J. Syst. Evol. Microbiol.">
        <title>Glycomyces paridis sp. nov., isolated from the medicinal plant Paris polyphylla.</title>
        <authorList>
            <person name="Fang X.M."/>
            <person name="Bai J.L."/>
            <person name="Su J."/>
            <person name="Zhao L.L."/>
            <person name="Liu H.Y."/>
            <person name="Ma B.P."/>
            <person name="Zhang Y.Q."/>
            <person name="Yu L.Y."/>
        </authorList>
    </citation>
    <scope>NUCLEOTIDE SEQUENCE [LARGE SCALE GENOMIC DNA]</scope>
    <source>
        <strain evidence="4 5">CPCC 204357</strain>
    </source>
</reference>
<evidence type="ECO:0000259" key="2">
    <source>
        <dbReference type="Pfam" id="PF04324"/>
    </source>
</evidence>
<dbReference type="GO" id="GO:0016491">
    <property type="term" value="F:oxidoreductase activity"/>
    <property type="evidence" value="ECO:0007669"/>
    <property type="project" value="UniProtKB-KW"/>
</dbReference>
<protein>
    <submittedName>
        <fullName evidence="4">FAD-dependent oxidoreductase</fullName>
    </submittedName>
</protein>
<dbReference type="Pfam" id="PF04324">
    <property type="entry name" value="Fer2_BFD"/>
    <property type="match status" value="1"/>
</dbReference>
<dbReference type="RefSeq" id="WP_136528684.1">
    <property type="nucleotide sequence ID" value="NZ_STGX01000003.1"/>
</dbReference>
<dbReference type="InterPro" id="IPR023753">
    <property type="entry name" value="FAD/NAD-binding_dom"/>
</dbReference>
<dbReference type="Gene3D" id="1.10.10.1100">
    <property type="entry name" value="BFD-like [2Fe-2S]-binding domain"/>
    <property type="match status" value="1"/>
</dbReference>
<keyword evidence="5" id="KW-1185">Reference proteome</keyword>
<evidence type="ECO:0000256" key="1">
    <source>
        <dbReference type="ARBA" id="ARBA00023002"/>
    </source>
</evidence>
<dbReference type="PANTHER" id="PTHR42949">
    <property type="entry name" value="ANAEROBIC GLYCEROL-3-PHOSPHATE DEHYDROGENASE SUBUNIT B"/>
    <property type="match status" value="1"/>
</dbReference>
<feature type="domain" description="BFD-like [2Fe-2S]-binding" evidence="2">
    <location>
        <begin position="381"/>
        <end position="431"/>
    </location>
</feature>
<keyword evidence="1" id="KW-0560">Oxidoreductase</keyword>
<comment type="caution">
    <text evidence="4">The sequence shown here is derived from an EMBL/GenBank/DDBJ whole genome shotgun (WGS) entry which is preliminary data.</text>
</comment>
<dbReference type="SUPFAM" id="SSF51905">
    <property type="entry name" value="FAD/NAD(P)-binding domain"/>
    <property type="match status" value="1"/>
</dbReference>
<sequence>MSVSVLVIGAGPAGLSAAVAAADAGAMVTLLDAGDGLGGQYWRHLPPERSSVREARLHHGWPLFERLRERVAADEAITVLTEAQVWAVETTGAVTVRVLVGPADAAGREPLALAADAIVFATGAHDRTLPFPGWNLPGTFSAGAAQALAKGERIAVGRRAVVAGAGPFLLPVARSLTDAGAEVLGVYEAARPLHAAKGWLARPHRLLGAARKGPELAGYLGHHLRRRIPYRLGAAVVEARGEGRVEEAVIARLDADWAPVPGTERTVAVDAVCVSHGFTPRLELPIAAGCRTGPDRFVLVDADQRTSVPGVYAAGEITGIGGVDAALVEGRIAGHRAAGGDRSALRADLRRRRAADDVARRIEAAHGVRPGWRAWLRDDTVVCRCEEVPYGRLRDTAAATAQDSLRSLKLTTRAGLGICQARMCGRTVEELTGAAPASAADTSDQRPLAAPIRLGDLAGLATTPHGGKDTQ</sequence>
<feature type="domain" description="FAD/NAD(P)-binding" evidence="3">
    <location>
        <begin position="4"/>
        <end position="326"/>
    </location>
</feature>
<evidence type="ECO:0000259" key="3">
    <source>
        <dbReference type="Pfam" id="PF07992"/>
    </source>
</evidence>
<evidence type="ECO:0000313" key="4">
    <source>
        <dbReference type="EMBL" id="THV30818.1"/>
    </source>
</evidence>
<dbReference type="InterPro" id="IPR036188">
    <property type="entry name" value="FAD/NAD-bd_sf"/>
</dbReference>
<proteinExistence type="predicted"/>
<dbReference type="Proteomes" id="UP000305792">
    <property type="component" value="Unassembled WGS sequence"/>
</dbReference>
<dbReference type="Gene3D" id="3.50.50.60">
    <property type="entry name" value="FAD/NAD(P)-binding domain"/>
    <property type="match status" value="2"/>
</dbReference>